<feature type="domain" description="EGF-like" evidence="23">
    <location>
        <begin position="1525"/>
        <end position="1571"/>
    </location>
</feature>
<dbReference type="FunFam" id="2.10.25.10:FF:000784">
    <property type="entry name" value="Uncharacterized protein"/>
    <property type="match status" value="1"/>
</dbReference>
<dbReference type="InterPro" id="IPR009030">
    <property type="entry name" value="Growth_fac_rcpt_cys_sf"/>
</dbReference>
<dbReference type="GO" id="GO:0005911">
    <property type="term" value="C:cell-cell junction"/>
    <property type="evidence" value="ECO:0007669"/>
    <property type="project" value="UniProtKB-ARBA"/>
</dbReference>
<feature type="domain" description="EGF-like" evidence="23">
    <location>
        <begin position="1769"/>
        <end position="1806"/>
    </location>
</feature>
<keyword evidence="12 21" id="KW-0472">Membrane</keyword>
<dbReference type="PROSITE" id="PS00010">
    <property type="entry name" value="ASX_HYDROXYL"/>
    <property type="match status" value="22"/>
</dbReference>
<dbReference type="GO" id="GO:0003013">
    <property type="term" value="P:circulatory system process"/>
    <property type="evidence" value="ECO:0007669"/>
    <property type="project" value="UniProtKB-ARBA"/>
</dbReference>
<dbReference type="Gene3D" id="2.10.25.10">
    <property type="entry name" value="Laminin"/>
    <property type="match status" value="28"/>
</dbReference>
<feature type="disulfide bond" evidence="20">
    <location>
        <begin position="482"/>
        <end position="491"/>
    </location>
</feature>
<evidence type="ECO:0000256" key="4">
    <source>
        <dbReference type="ARBA" id="ARBA00011881"/>
    </source>
</evidence>
<evidence type="ECO:0000256" key="9">
    <source>
        <dbReference type="ARBA" id="ARBA00022729"/>
    </source>
</evidence>
<organism evidence="24 25">
    <name type="scientific">Sinanodonta woodiana</name>
    <name type="common">Chinese pond mussel</name>
    <name type="synonym">Anodonta woodiana</name>
    <dbReference type="NCBI Taxonomy" id="1069815"/>
    <lineage>
        <taxon>Eukaryota</taxon>
        <taxon>Metazoa</taxon>
        <taxon>Spiralia</taxon>
        <taxon>Lophotrochozoa</taxon>
        <taxon>Mollusca</taxon>
        <taxon>Bivalvia</taxon>
        <taxon>Autobranchia</taxon>
        <taxon>Heteroconchia</taxon>
        <taxon>Palaeoheterodonta</taxon>
        <taxon>Unionida</taxon>
        <taxon>Unionoidea</taxon>
        <taxon>Unionidae</taxon>
        <taxon>Unioninae</taxon>
        <taxon>Sinanodonta</taxon>
    </lineage>
</organism>
<evidence type="ECO:0000256" key="20">
    <source>
        <dbReference type="PROSITE-ProRule" id="PRU00076"/>
    </source>
</evidence>
<feature type="domain" description="EGF-like" evidence="23">
    <location>
        <begin position="612"/>
        <end position="664"/>
    </location>
</feature>
<feature type="disulfide bond" evidence="20">
    <location>
        <begin position="779"/>
        <end position="788"/>
    </location>
</feature>
<dbReference type="InterPro" id="IPR001791">
    <property type="entry name" value="Laminin_G"/>
</dbReference>
<feature type="disulfide bond" evidence="20">
    <location>
        <begin position="1561"/>
        <end position="1570"/>
    </location>
</feature>
<feature type="domain" description="EGF-like" evidence="23">
    <location>
        <begin position="456"/>
        <end position="492"/>
    </location>
</feature>
<comment type="subcellular location">
    <subcellularLocation>
        <location evidence="2">Apical cell membrane</location>
        <topology evidence="2">Single-pass type I membrane protein</topology>
    </subcellularLocation>
    <subcellularLocation>
        <location evidence="3">Cell projection</location>
    </subcellularLocation>
    <subcellularLocation>
        <location evidence="1">Cytoplasm</location>
        <location evidence="1">Cytoskeleton</location>
    </subcellularLocation>
</comment>
<feature type="domain" description="EGF-like" evidence="23">
    <location>
        <begin position="1613"/>
        <end position="1649"/>
    </location>
</feature>
<feature type="domain" description="EGF-like" evidence="23">
    <location>
        <begin position="1651"/>
        <end position="1688"/>
    </location>
</feature>
<feature type="domain" description="EGF-like" evidence="23">
    <location>
        <begin position="574"/>
        <end position="610"/>
    </location>
</feature>
<dbReference type="CDD" id="cd00054">
    <property type="entry name" value="EGF_CA"/>
    <property type="match status" value="20"/>
</dbReference>
<dbReference type="PROSITE" id="PS01186">
    <property type="entry name" value="EGF_2"/>
    <property type="match status" value="19"/>
</dbReference>
<feature type="disulfide bond" evidence="20">
    <location>
        <begin position="1639"/>
        <end position="1648"/>
    </location>
</feature>
<feature type="disulfide bond" evidence="20">
    <location>
        <begin position="543"/>
        <end position="560"/>
    </location>
</feature>
<dbReference type="FunFam" id="2.10.25.10:FF:000327">
    <property type="entry name" value="neurogenic locus notch homolog protein 4"/>
    <property type="match status" value="1"/>
</dbReference>
<dbReference type="GO" id="GO:0032991">
    <property type="term" value="C:protein-containing complex"/>
    <property type="evidence" value="ECO:0007669"/>
    <property type="project" value="UniProtKB-ARBA"/>
</dbReference>
<evidence type="ECO:0000256" key="17">
    <source>
        <dbReference type="ARBA" id="ARBA00055075"/>
    </source>
</evidence>
<evidence type="ECO:0000256" key="19">
    <source>
        <dbReference type="ARBA" id="ARBA00063079"/>
    </source>
</evidence>
<feature type="domain" description="Laminin G" evidence="22">
    <location>
        <begin position="1285"/>
        <end position="1490"/>
    </location>
</feature>
<keyword evidence="15" id="KW-0206">Cytoskeleton</keyword>
<evidence type="ECO:0000256" key="6">
    <source>
        <dbReference type="ARBA" id="ARBA00022490"/>
    </source>
</evidence>
<evidence type="ECO:0000256" key="13">
    <source>
        <dbReference type="ARBA" id="ARBA00023157"/>
    </source>
</evidence>
<evidence type="ECO:0000256" key="5">
    <source>
        <dbReference type="ARBA" id="ARBA00022475"/>
    </source>
</evidence>
<feature type="domain" description="EGF-like" evidence="23">
    <location>
        <begin position="1243"/>
        <end position="1279"/>
    </location>
</feature>
<feature type="domain" description="EGF-like" evidence="23">
    <location>
        <begin position="1486"/>
        <end position="1524"/>
    </location>
</feature>
<feature type="domain" description="EGF-like" evidence="23">
    <location>
        <begin position="868"/>
        <end position="924"/>
    </location>
</feature>
<dbReference type="PROSITE" id="PS50026">
    <property type="entry name" value="EGF_3"/>
    <property type="match status" value="29"/>
</dbReference>
<dbReference type="SMART" id="SM00179">
    <property type="entry name" value="EGF_CA"/>
    <property type="match status" value="28"/>
</dbReference>
<feature type="disulfide bond" evidence="20">
    <location>
        <begin position="368"/>
        <end position="377"/>
    </location>
</feature>
<feature type="disulfide bond" evidence="20">
    <location>
        <begin position="952"/>
        <end position="961"/>
    </location>
</feature>
<feature type="disulfide bond" evidence="20">
    <location>
        <begin position="1601"/>
        <end position="1610"/>
    </location>
</feature>
<comment type="subunit">
    <text evidence="4">Homotetramer.</text>
</comment>
<feature type="domain" description="EGF-like" evidence="23">
    <location>
        <begin position="1730"/>
        <end position="1767"/>
    </location>
</feature>
<evidence type="ECO:0000313" key="24">
    <source>
        <dbReference type="EMBL" id="KAL3872299.1"/>
    </source>
</evidence>
<dbReference type="GO" id="GO:0042995">
    <property type="term" value="C:cell projection"/>
    <property type="evidence" value="ECO:0007669"/>
    <property type="project" value="UniProtKB-SubCell"/>
</dbReference>
<evidence type="ECO:0000256" key="12">
    <source>
        <dbReference type="ARBA" id="ARBA00023136"/>
    </source>
</evidence>
<dbReference type="FunFam" id="2.10.25.10:FF:000038">
    <property type="entry name" value="Fibrillin 2"/>
    <property type="match status" value="1"/>
</dbReference>
<dbReference type="InterPro" id="IPR013032">
    <property type="entry name" value="EGF-like_CS"/>
</dbReference>
<feature type="domain" description="EGF-like" evidence="23">
    <location>
        <begin position="1808"/>
        <end position="1846"/>
    </location>
</feature>
<comment type="similarity">
    <text evidence="18">Belongs to the Crumbs protein family.</text>
</comment>
<dbReference type="GO" id="GO:0007163">
    <property type="term" value="P:establishment or maintenance of cell polarity"/>
    <property type="evidence" value="ECO:0007669"/>
    <property type="project" value="UniProtKB-ARBA"/>
</dbReference>
<dbReference type="PANTHER" id="PTHR24049:SF22">
    <property type="entry name" value="DROSOPHILA CRUMBS HOMOLOG"/>
    <property type="match status" value="1"/>
</dbReference>
<gene>
    <name evidence="24" type="ORF">ACJMK2_040233</name>
</gene>
<comment type="function">
    <text evidence="17">Forms the apical lamina, a component of the extracellular matrix.</text>
</comment>
<dbReference type="InterPro" id="IPR000152">
    <property type="entry name" value="EGF-type_Asp/Asn_hydroxyl_site"/>
</dbReference>
<feature type="disulfide bond" evidence="20">
    <location>
        <begin position="1269"/>
        <end position="1278"/>
    </location>
</feature>
<dbReference type="SUPFAM" id="SSF57184">
    <property type="entry name" value="Growth factor receptor domain"/>
    <property type="match status" value="4"/>
</dbReference>
<feature type="domain" description="EGF-like" evidence="23">
    <location>
        <begin position="494"/>
        <end position="530"/>
    </location>
</feature>
<dbReference type="InterPro" id="IPR000742">
    <property type="entry name" value="EGF"/>
</dbReference>
<dbReference type="PANTHER" id="PTHR24049">
    <property type="entry name" value="CRUMBS FAMILY MEMBER"/>
    <property type="match status" value="1"/>
</dbReference>
<dbReference type="GO" id="GO:0050877">
    <property type="term" value="P:nervous system process"/>
    <property type="evidence" value="ECO:0007669"/>
    <property type="project" value="UniProtKB-ARBA"/>
</dbReference>
<dbReference type="GO" id="GO:0016324">
    <property type="term" value="C:apical plasma membrane"/>
    <property type="evidence" value="ECO:0007669"/>
    <property type="project" value="UniProtKB-SubCell"/>
</dbReference>
<dbReference type="FunFam" id="2.10.25.10:FF:000122">
    <property type="entry name" value="Protein crumbs homolog 2"/>
    <property type="match status" value="1"/>
</dbReference>
<sequence>MAERHGWLGGITAGYGKGSDVHLSYFFFLFLLAGIVSGDTGQKYGFFNRSENSYVRLVNTSWNLQKLTGFSFRTCSGGEILYQNGTSGDFLQLEITNGTLKFQWLVQTTSLTVPVLQNLNNNAWYTVNLQYYLGNLFLNISQGHTQLKSEIIANSTYRTYLFNINLSNSLGLSVGKDYTGCIMEGPNVIFVNNSLTVNNVYWSNTPCQKSENNCPTGYNGSRCEQDIDECIVGIKPCGNGTCFNTPGSFICSCPDGFTGEHCQDINECQSNPCLNGATCFDQLNNFTCRCVAGYTGHRCEADIDNCVNVTCNYSNNKCRDLVNAYVCECKPGFTGPPSNCTDINECVSSPCRNNATCQNLENAFGCLCQAGFTDSSCSTNINDCLPNPCMNNATCQDGINNYTCTCKPGYMGKNCSVNIDDCISRPCKNGGVCRDLVNDFSCNCTPGWTGKMCDADINECVSSPCQHGSSCVNGQNMYRCNCAPGYTGTSCETEINECLSTPCSNNGTCIDRVNGFNCTCQPQWMGDTCMEQYNACSLRFQNCKNGGTCVTSPPSHNFSCRCLPGYTDNDCSTDVNECYSSPCVSPLRCYDGVNSYSCACKPGYTGSNCEEEINECVSNPCQNNATCLDMIGAYNCSCQQNIFTVSYGAFNKTFVSGFQGDNCEQDINECLYQPAICQNNGYCSNTNGTFSCFCGSDGTGNFYLGAYCELTSSYCMAAADLPACKNGGTCHSEVNGYRCTCAPGYTDNRCSTDIDECVSNPCRYNGTCKDLVNGYNCTCIPGITGVNCETNIDECESNPCKNGGKCADLINGYTCNCSDTGFKGINCDINIDDCESMPCVNGATCIDLVKDFNCSCYPGYEGKTCSVDIDECASNPCQYNGTCLQKSNTTLYPYKYPGFGNFSFANASGYICQCIPGITGANCQINIDECENNICSNGATCVDYINRYECRCIPGYRGQFCEIEINECIEYQACRFGSNCTDLVNDYRCTCPLLYGGKQYGGKNCTFEFTICAVDECQSGSTCRPYLVDEASGRQNYTCACTNGYSGRFCNISTTMSFNNGSHIYIQKEVHDPQDVREFSFRFRTTLVDSLLFAWLGLKESSGFFFTVELKNSNLFVGYPINSSNELKSESIPLVFNDANWHTVHVIQDSTKKIISVKVLSILCVSENQCTLNTSYSAQSSQRFYFGSLGIDSNILNNTLSKTQFIGCMQDILIAESMLDIQINIPIIRLQTNFINLTLNCPRQDQCIPDPCNGHGVCTDLWNSFKCNCKRPFLGSTCADEYTAATFALGNMTSSAKFTLPDNQKQELLTRVDFSFFIRSRARNGLIAMLGSPVKSTFLSLELFNGHLQSRLLYCNYSQSYVNNIIVYSDGLQHMVHLDLRPGVFNYTVDNVQITDTHLPQNCNFSSESVYFGGNVINSRKKRELVTMDPVSIVNFTGVPKFKGTIQDVQLNGYSLSFFPENDSLVTPMPIINATSQSNVIRGEQDDDVCSRDHPCENNATCLSVFYEDFTCACLPAYRGKNCSELNYCWLGTCPDGATCRSLDDGFECNYGNYTSFTCKCPEGYEGDTCSEVKDYCQNSSCQNGGNCTSSLVTHNYTCQCAAGYSGRFCEVNISECSSNPCSHDGNCTDIVNGFICSCPAGWTGMTCNVDTDECKTNPCQNGARCVNSIGSYSCDCTNTGYKGDQCQIKGPCVDNPCYEPNTNQCIQNTANNTHFCSCKPGWINNCSEDFDECSQTPRPCQNGICVNLPGKYRCNCSIGYQGEFCSEDVNECNQFPCKNGGYCINSIGSFYCNCSGTGYTNITCMEDIDECLVGMGPCQHEGSCINTLGSYTCNCQRGYEGSNCEMAQVADAELNQWVIIGPVVAGVLILIIIGVVLFLISARNKRATRGAYSPSRQELSGSRVELGHVLKRPPEERLI</sequence>
<feature type="disulfide bond" evidence="20">
    <location>
        <begin position="600"/>
        <end position="609"/>
    </location>
</feature>
<feature type="domain" description="EGF-like" evidence="23">
    <location>
        <begin position="666"/>
        <end position="709"/>
    </location>
</feature>
<evidence type="ECO:0000256" key="1">
    <source>
        <dbReference type="ARBA" id="ARBA00004245"/>
    </source>
</evidence>
<keyword evidence="5" id="KW-1003">Cell membrane</keyword>
<name>A0ABD3WEF2_SINWO</name>
<keyword evidence="9" id="KW-0732">Signal</keyword>
<feature type="disulfide bond" evidence="20">
    <location>
        <begin position="1582"/>
        <end position="1599"/>
    </location>
</feature>
<dbReference type="FunFam" id="2.10.25.10:FF:000318">
    <property type="entry name" value="Eyes shut homolog"/>
    <property type="match status" value="1"/>
</dbReference>
<evidence type="ECO:0000256" key="8">
    <source>
        <dbReference type="ARBA" id="ARBA00022692"/>
    </source>
</evidence>
<feature type="domain" description="EGF-like" evidence="23">
    <location>
        <begin position="380"/>
        <end position="416"/>
    </location>
</feature>
<feature type="domain" description="EGF-like" evidence="23">
    <location>
        <begin position="532"/>
        <end position="572"/>
    </location>
</feature>
<evidence type="ECO:0000256" key="7">
    <source>
        <dbReference type="ARBA" id="ARBA00022536"/>
    </source>
</evidence>
<evidence type="ECO:0000256" key="3">
    <source>
        <dbReference type="ARBA" id="ARBA00004316"/>
    </source>
</evidence>
<dbReference type="InterPro" id="IPR051022">
    <property type="entry name" value="Notch_Cell-Fate_Det"/>
</dbReference>
<dbReference type="PROSITE" id="PS00022">
    <property type="entry name" value="EGF_1"/>
    <property type="match status" value="19"/>
</dbReference>
<feature type="domain" description="EGF-like" evidence="23">
    <location>
        <begin position="342"/>
        <end position="378"/>
    </location>
</feature>
<dbReference type="SUPFAM" id="SSF57196">
    <property type="entry name" value="EGF/Laminin"/>
    <property type="match status" value="14"/>
</dbReference>
<feature type="domain" description="EGF-like" evidence="23">
    <location>
        <begin position="1008"/>
        <end position="1051"/>
    </location>
</feature>
<feature type="disulfide bond" evidence="20">
    <location>
        <begin position="520"/>
        <end position="529"/>
    </location>
</feature>
<feature type="domain" description="EGF-like" evidence="23">
    <location>
        <begin position="711"/>
        <end position="751"/>
    </location>
</feature>
<feature type="disulfide bond" evidence="20">
    <location>
        <begin position="1041"/>
        <end position="1050"/>
    </location>
</feature>
<feature type="disulfide bond" evidence="20">
    <location>
        <begin position="914"/>
        <end position="923"/>
    </location>
</feature>
<dbReference type="PROSITE" id="PS01187">
    <property type="entry name" value="EGF_CA"/>
    <property type="match status" value="9"/>
</dbReference>
<keyword evidence="11 21" id="KW-1133">Transmembrane helix</keyword>
<dbReference type="PROSITE" id="PS50025">
    <property type="entry name" value="LAM_G_DOMAIN"/>
    <property type="match status" value="3"/>
</dbReference>
<comment type="caution">
    <text evidence="20">Lacks conserved residue(s) required for the propagation of feature annotation.</text>
</comment>
<evidence type="ECO:0000259" key="23">
    <source>
        <dbReference type="PROSITE" id="PS50026"/>
    </source>
</evidence>
<dbReference type="FunFam" id="2.10.25.10:FF:000060">
    <property type="entry name" value="Neurogenic locus notch protein 1"/>
    <property type="match status" value="1"/>
</dbReference>
<dbReference type="Pfam" id="PF02210">
    <property type="entry name" value="Laminin_G_2"/>
    <property type="match status" value="3"/>
</dbReference>
<comment type="caution">
    <text evidence="24">The sequence shown here is derived from an EMBL/GenBank/DDBJ whole genome shotgun (WGS) entry which is preliminary data.</text>
</comment>
<dbReference type="InterPro" id="IPR013320">
    <property type="entry name" value="ConA-like_dom_sf"/>
</dbReference>
<feature type="domain" description="EGF-like" evidence="23">
    <location>
        <begin position="302"/>
        <end position="341"/>
    </location>
</feature>
<proteinExistence type="inferred from homology"/>
<evidence type="ECO:0000256" key="16">
    <source>
        <dbReference type="ARBA" id="ARBA00023273"/>
    </source>
</evidence>
<evidence type="ECO:0000256" key="18">
    <source>
        <dbReference type="ARBA" id="ARBA00060989"/>
    </source>
</evidence>
<dbReference type="SUPFAM" id="SSF49899">
    <property type="entry name" value="Concanavalin A-like lectins/glucanases"/>
    <property type="match status" value="3"/>
</dbReference>
<feature type="domain" description="EGF-like" evidence="23">
    <location>
        <begin position="1573"/>
        <end position="1611"/>
    </location>
</feature>
<dbReference type="SMART" id="SM00282">
    <property type="entry name" value="LamG"/>
    <property type="match status" value="3"/>
</dbReference>
<feature type="disulfide bond" evidence="20">
    <location>
        <begin position="290"/>
        <end position="299"/>
    </location>
</feature>
<feature type="domain" description="EGF-like" evidence="23">
    <location>
        <begin position="418"/>
        <end position="454"/>
    </location>
</feature>
<evidence type="ECO:0000256" key="2">
    <source>
        <dbReference type="ARBA" id="ARBA00004247"/>
    </source>
</evidence>
<evidence type="ECO:0000256" key="15">
    <source>
        <dbReference type="ARBA" id="ARBA00023212"/>
    </source>
</evidence>
<dbReference type="GO" id="GO:0005178">
    <property type="term" value="F:integrin binding"/>
    <property type="evidence" value="ECO:0007669"/>
    <property type="project" value="UniProtKB-ARBA"/>
</dbReference>
<feature type="domain" description="Laminin G" evidence="22">
    <location>
        <begin position="44"/>
        <end position="214"/>
    </location>
</feature>
<evidence type="ECO:0000313" key="25">
    <source>
        <dbReference type="Proteomes" id="UP001634394"/>
    </source>
</evidence>
<feature type="disulfide bond" evidence="20">
    <location>
        <begin position="856"/>
        <end position="865"/>
    </location>
</feature>
<dbReference type="Gene3D" id="2.60.120.200">
    <property type="match status" value="3"/>
</dbReference>
<feature type="domain" description="EGF-like" evidence="23">
    <location>
        <begin position="791"/>
        <end position="828"/>
    </location>
</feature>
<dbReference type="Pfam" id="PF12661">
    <property type="entry name" value="hEGF"/>
    <property type="match status" value="4"/>
</dbReference>
<dbReference type="GO" id="GO:0005856">
    <property type="term" value="C:cytoskeleton"/>
    <property type="evidence" value="ECO:0007669"/>
    <property type="project" value="UniProtKB-SubCell"/>
</dbReference>
<evidence type="ECO:0000256" key="11">
    <source>
        <dbReference type="ARBA" id="ARBA00022989"/>
    </source>
</evidence>
<keyword evidence="6" id="KW-0963">Cytoplasm</keyword>
<feature type="disulfide bond" evidence="20">
    <location>
        <begin position="1757"/>
        <end position="1766"/>
    </location>
</feature>
<feature type="disulfide bond" evidence="20">
    <location>
        <begin position="562"/>
        <end position="571"/>
    </location>
</feature>
<feature type="disulfide bond" evidence="20">
    <location>
        <begin position="741"/>
        <end position="750"/>
    </location>
</feature>
<dbReference type="Pfam" id="PF07645">
    <property type="entry name" value="EGF_CA"/>
    <property type="match status" value="5"/>
</dbReference>
<feature type="transmembrane region" description="Helical" evidence="21">
    <location>
        <begin position="1858"/>
        <end position="1881"/>
    </location>
</feature>
<protein>
    <submittedName>
        <fullName evidence="24">Uncharacterized protein</fullName>
    </submittedName>
</protein>
<dbReference type="Pfam" id="PF00008">
    <property type="entry name" value="EGF"/>
    <property type="match status" value="14"/>
</dbReference>
<feature type="domain" description="EGF-like" evidence="23">
    <location>
        <begin position="226"/>
        <end position="263"/>
    </location>
</feature>
<dbReference type="SMART" id="SM00181">
    <property type="entry name" value="EGF"/>
    <property type="match status" value="30"/>
</dbReference>
<feature type="domain" description="EGF-like" evidence="23">
    <location>
        <begin position="964"/>
        <end position="1006"/>
    </location>
</feature>
<keyword evidence="7 20" id="KW-0245">EGF-like domain</keyword>
<dbReference type="EMBL" id="JBJQND010000007">
    <property type="protein sequence ID" value="KAL3872299.1"/>
    <property type="molecule type" value="Genomic_DNA"/>
</dbReference>
<dbReference type="Proteomes" id="UP001634394">
    <property type="component" value="Unassembled WGS sequence"/>
</dbReference>
<dbReference type="FunFam" id="2.10.25.10:FF:000039">
    <property type="entry name" value="Crumbs cell polarity complex component 1"/>
    <property type="match status" value="1"/>
</dbReference>
<feature type="domain" description="EGF-like" evidence="23">
    <location>
        <begin position="264"/>
        <end position="300"/>
    </location>
</feature>
<dbReference type="InterPro" id="IPR018097">
    <property type="entry name" value="EGF_Ca-bd_CS"/>
</dbReference>
<dbReference type="PRINTS" id="PR00010">
    <property type="entry name" value="EGFBLOOD"/>
</dbReference>
<comment type="subunit">
    <text evidence="19">Interacts (via Sushi domain 21) with ITGA9:ITGB1; thereby inhibits Ca(2+) intracellular signaling and as a result represses vasocontraction. Interacts (via Sushi domain 21) with ITGA4:ITGB1; thereby inhibits Ca(2+) intracellular signaling and as a result represses vasocontraction. Interacts with ANGPT1 and ANGPT2. Interacts with PEAR1 (via extracellular domain). Interacts with HSPG2, TLN1, FN1, COPA, CCT2, IQGAP1, LAMC1 and NID1. Interacts (via C-terminus) with TIE1.</text>
</comment>
<keyword evidence="10" id="KW-0677">Repeat</keyword>
<feature type="domain" description="EGF-like" evidence="23">
    <location>
        <begin position="926"/>
        <end position="962"/>
    </location>
</feature>
<accession>A0ABD3WEF2</accession>
<evidence type="ECO:0000256" key="14">
    <source>
        <dbReference type="ARBA" id="ARBA00023180"/>
    </source>
</evidence>
<keyword evidence="25" id="KW-1185">Reference proteome</keyword>
<keyword evidence="14" id="KW-0325">Glycoprotein</keyword>
<dbReference type="FunFam" id="2.10.25.10:FF:000004">
    <property type="entry name" value="Neurogenic locus notch 1"/>
    <property type="match status" value="3"/>
</dbReference>
<feature type="disulfide bond" evidence="20">
    <location>
        <begin position="1514"/>
        <end position="1523"/>
    </location>
</feature>
<evidence type="ECO:0000256" key="21">
    <source>
        <dbReference type="SAM" id="Phobius"/>
    </source>
</evidence>
<dbReference type="InterPro" id="IPR001881">
    <property type="entry name" value="EGF-like_Ca-bd_dom"/>
</dbReference>
<keyword evidence="16" id="KW-0966">Cell projection</keyword>
<feature type="disulfide bond" evidence="20">
    <location>
        <begin position="406"/>
        <end position="415"/>
    </location>
</feature>
<dbReference type="InterPro" id="IPR049883">
    <property type="entry name" value="NOTCH1_EGF-like"/>
</dbReference>
<keyword evidence="13 20" id="KW-1015">Disulfide bond</keyword>
<evidence type="ECO:0000256" key="10">
    <source>
        <dbReference type="ARBA" id="ARBA00022737"/>
    </source>
</evidence>
<keyword evidence="8 21" id="KW-0812">Transmembrane</keyword>
<feature type="domain" description="EGF-like" evidence="23">
    <location>
        <begin position="830"/>
        <end position="866"/>
    </location>
</feature>
<feature type="domain" description="Laminin G" evidence="22">
    <location>
        <begin position="1053"/>
        <end position="1241"/>
    </location>
</feature>
<dbReference type="CDD" id="cd00110">
    <property type="entry name" value="LamG"/>
    <property type="match status" value="3"/>
</dbReference>
<dbReference type="FunFam" id="2.10.25.10:FF:000472">
    <property type="entry name" value="Uncharacterized protein, isoform A"/>
    <property type="match status" value="3"/>
</dbReference>
<feature type="disulfide bond" evidence="20">
    <location>
        <begin position="253"/>
        <end position="262"/>
    </location>
</feature>
<feature type="disulfide bond" evidence="20">
    <location>
        <begin position="1836"/>
        <end position="1845"/>
    </location>
</feature>
<evidence type="ECO:0000259" key="22">
    <source>
        <dbReference type="PROSITE" id="PS50025"/>
    </source>
</evidence>
<dbReference type="FunFam" id="2.10.25.10:FF:000123">
    <property type="entry name" value="Crumbs homolog 1 (Drosophila)"/>
    <property type="match status" value="2"/>
</dbReference>
<reference evidence="24 25" key="1">
    <citation type="submission" date="2024-11" db="EMBL/GenBank/DDBJ databases">
        <title>Chromosome-level genome assembly of the freshwater bivalve Anodonta woodiana.</title>
        <authorList>
            <person name="Chen X."/>
        </authorList>
    </citation>
    <scope>NUCLEOTIDE SEQUENCE [LARGE SCALE GENOMIC DNA]</scope>
    <source>
        <strain evidence="24">MN2024</strain>
        <tissue evidence="24">Gills</tissue>
    </source>
</reference>
<feature type="disulfide bond" evidence="20">
    <location>
        <begin position="444"/>
        <end position="453"/>
    </location>
</feature>
<feature type="domain" description="EGF-like" evidence="23">
    <location>
        <begin position="753"/>
        <end position="789"/>
    </location>
</feature>
<dbReference type="FunFam" id="2.10.25.10:FF:000208">
    <property type="entry name" value="Crumbs 2, cell polarity complex component"/>
    <property type="match status" value="1"/>
</dbReference>